<dbReference type="SUPFAM" id="SSF51998">
    <property type="entry name" value="PFL-like glycyl radical enzymes"/>
    <property type="match status" value="1"/>
</dbReference>
<evidence type="ECO:0008006" key="2">
    <source>
        <dbReference type="Google" id="ProtNLM"/>
    </source>
</evidence>
<dbReference type="GO" id="GO:0004748">
    <property type="term" value="F:ribonucleoside-diphosphate reductase activity, thioredoxin disulfide as acceptor"/>
    <property type="evidence" value="ECO:0007669"/>
    <property type="project" value="TreeGrafter"/>
</dbReference>
<dbReference type="GO" id="GO:0009265">
    <property type="term" value="P:2'-deoxyribonucleotide biosynthetic process"/>
    <property type="evidence" value="ECO:0007669"/>
    <property type="project" value="TreeGrafter"/>
</dbReference>
<name>A0A0F9RZG3_9ZZZZ</name>
<dbReference type="InterPro" id="IPR012833">
    <property type="entry name" value="NrdD"/>
</dbReference>
<evidence type="ECO:0000313" key="1">
    <source>
        <dbReference type="EMBL" id="KKN60249.1"/>
    </source>
</evidence>
<dbReference type="AlphaFoldDB" id="A0A0F9RZG3"/>
<sequence length="736" mass="82415">MKAASKKSKTGRKVHIRVIDSTDNGAENAADTTDLALLVSAEAKAELSQWNKERIADSLVRETGASKEQASEIATAVENRLADSELTTVTTNIIREFVDLELIERGMERFHKKHANLGMPLYDVNRIITEANNENSNQTHNPESINLTLAENILKQYALRKVYSPDVAEAHLDGEIHIHDLGFIDRPYCGGHSIEYIKKHGLSIPNVSSVSAPAKHPEVLVGHLVKFASVLQSHYAGAVGWEAVNVFFAPMLEGLDYDGIKQIAQMLIFEFNQLAGARGSQTVFTDFNLYASVPSHFANTPAMGPGGKYTGKTYKEYEGIAQDFLQALLEVYMEGDASGKTFFFPKPLLHINDDIFNNVRAYKIFQYACELASEQGISYFIFDRGDEVTISQCCRLKLKLDEKDLEETLRPEVMRFTALQNVTVNLPRIAYKAEKDEEKLFTEIDKTLDHCVKAHQQKGAFIRSLLDMGAKGPLALLASSADDKPYVKFDRLTYLVGILGLNELVQYHVGEQLHESEEAYRFGLKVIAYVNLRLKKLSTKTGMKMVLEETPGESSTYRLAKLDLRKFPKQTASVLKGNIETEEFYYTNSIHLAVDAPVDYMERIVKHSKFHPMIEAGAIIHIWLGESMPSKESVANMVKKTHQMTECAQICFSPEFTICQSCGQVTRGILDECSQCKSTDVYAATRIVGYFSKIPGWNKGKKGELKERVRTDLKIESERYEGQTVLQGHMPTVSGS</sequence>
<dbReference type="Gene3D" id="3.20.70.20">
    <property type="match status" value="1"/>
</dbReference>
<gene>
    <name evidence="1" type="ORF">LCGC14_0533720</name>
</gene>
<dbReference type="PANTHER" id="PTHR21075">
    <property type="entry name" value="ANAEROBIC RIBONUCLEOSIDE-TRIPHOSPHATE REDUCTASE"/>
    <property type="match status" value="1"/>
</dbReference>
<proteinExistence type="predicted"/>
<dbReference type="Pfam" id="PF13597">
    <property type="entry name" value="NRDD"/>
    <property type="match status" value="1"/>
</dbReference>
<accession>A0A0F9RZG3</accession>
<comment type="caution">
    <text evidence="1">The sequence shown here is derived from an EMBL/GenBank/DDBJ whole genome shotgun (WGS) entry which is preliminary data.</text>
</comment>
<dbReference type="EMBL" id="LAZR01000701">
    <property type="protein sequence ID" value="KKN60249.1"/>
    <property type="molecule type" value="Genomic_DNA"/>
</dbReference>
<dbReference type="PANTHER" id="PTHR21075:SF0">
    <property type="entry name" value="ANAEROBIC RIBONUCLEOSIDE-TRIPHOSPHATE REDUCTASE"/>
    <property type="match status" value="1"/>
</dbReference>
<organism evidence="1">
    <name type="scientific">marine sediment metagenome</name>
    <dbReference type="NCBI Taxonomy" id="412755"/>
    <lineage>
        <taxon>unclassified sequences</taxon>
        <taxon>metagenomes</taxon>
        <taxon>ecological metagenomes</taxon>
    </lineage>
</organism>
<dbReference type="GO" id="GO:0006260">
    <property type="term" value="P:DNA replication"/>
    <property type="evidence" value="ECO:0007669"/>
    <property type="project" value="InterPro"/>
</dbReference>
<protein>
    <recommendedName>
        <fullName evidence="2">ATP-cone domain-containing protein</fullName>
    </recommendedName>
</protein>
<reference evidence="1" key="1">
    <citation type="journal article" date="2015" name="Nature">
        <title>Complex archaea that bridge the gap between prokaryotes and eukaryotes.</title>
        <authorList>
            <person name="Spang A."/>
            <person name="Saw J.H."/>
            <person name="Jorgensen S.L."/>
            <person name="Zaremba-Niedzwiedzka K."/>
            <person name="Martijn J."/>
            <person name="Lind A.E."/>
            <person name="van Eijk R."/>
            <person name="Schleper C."/>
            <person name="Guy L."/>
            <person name="Ettema T.J."/>
        </authorList>
    </citation>
    <scope>NUCLEOTIDE SEQUENCE</scope>
</reference>
<dbReference type="GO" id="GO:0008998">
    <property type="term" value="F:ribonucleoside-triphosphate reductase (thioredoxin) activity"/>
    <property type="evidence" value="ECO:0007669"/>
    <property type="project" value="InterPro"/>
</dbReference>
<dbReference type="GO" id="GO:0031250">
    <property type="term" value="C:anaerobic ribonucleoside-triphosphate reductase complex"/>
    <property type="evidence" value="ECO:0007669"/>
    <property type="project" value="TreeGrafter"/>
</dbReference>
<dbReference type="NCBIfam" id="TIGR02487">
    <property type="entry name" value="NrdD"/>
    <property type="match status" value="1"/>
</dbReference>